<evidence type="ECO:0000256" key="9">
    <source>
        <dbReference type="ARBA" id="ARBA00023284"/>
    </source>
</evidence>
<gene>
    <name evidence="13" type="ORF">EV141_0555</name>
</gene>
<accession>A0A4Q7LX10</accession>
<feature type="transmembrane region" description="Helical" evidence="11">
    <location>
        <begin position="290"/>
        <end position="310"/>
    </location>
</feature>
<sequence>MSSLTIAGALLDRRGLPSGTCRAGRPRASDELCVCGFAPHDRGGARPSRAVTTHSVGTGYPTVATHRAPRNRPGTYPESFSFAGARGSCADCPSLSHGPPGTQDVRPGRAVTRAGDTGEVSTARRPWAMAITLIITGAVGWWGAMALIVERVRSLADPAYEIACDVNPLLSCGNVMLSPQASLFGFPNPLLGVAGFVAPMAVGVALLAGARFDRWFWGMFVAGITGAFAFVVWLFTQSVFVIGVLCPYCLVVWAAVIPMFWATLLWAFGTGTLTRAGSGLQRRVARLMPFGWAFVVASYAAIALTILAAFPTLPASLGWL</sequence>
<evidence type="ECO:0000313" key="13">
    <source>
        <dbReference type="EMBL" id="RZS59334.1"/>
    </source>
</evidence>
<dbReference type="InterPro" id="IPR041714">
    <property type="entry name" value="VKOR_Actinobacteria"/>
</dbReference>
<feature type="transmembrane region" description="Helical" evidence="11">
    <location>
        <begin position="127"/>
        <end position="149"/>
    </location>
</feature>
<evidence type="ECO:0000259" key="12">
    <source>
        <dbReference type="SMART" id="SM00756"/>
    </source>
</evidence>
<evidence type="ECO:0000256" key="5">
    <source>
        <dbReference type="ARBA" id="ARBA00022989"/>
    </source>
</evidence>
<evidence type="ECO:0000256" key="10">
    <source>
        <dbReference type="SAM" id="MobiDB-lite"/>
    </source>
</evidence>
<keyword evidence="14" id="KW-1185">Reference proteome</keyword>
<keyword evidence="4" id="KW-0874">Quinone</keyword>
<dbReference type="GO" id="GO:0016491">
    <property type="term" value="F:oxidoreductase activity"/>
    <property type="evidence" value="ECO:0007669"/>
    <property type="project" value="UniProtKB-KW"/>
</dbReference>
<name>A0A4Q7LX10_9MICO</name>
<dbReference type="Pfam" id="PF07884">
    <property type="entry name" value="VKOR"/>
    <property type="match status" value="1"/>
</dbReference>
<feature type="region of interest" description="Disordered" evidence="10">
    <location>
        <begin position="97"/>
        <end position="118"/>
    </location>
</feature>
<feature type="domain" description="Vitamin K epoxide reductase" evidence="12">
    <location>
        <begin position="126"/>
        <end position="267"/>
    </location>
</feature>
<dbReference type="AlphaFoldDB" id="A0A4Q7LX10"/>
<evidence type="ECO:0000256" key="11">
    <source>
        <dbReference type="SAM" id="Phobius"/>
    </source>
</evidence>
<feature type="transmembrane region" description="Helical" evidence="11">
    <location>
        <begin position="241"/>
        <end position="269"/>
    </location>
</feature>
<keyword evidence="8" id="KW-1015">Disulfide bond</keyword>
<dbReference type="Proteomes" id="UP000293519">
    <property type="component" value="Unassembled WGS sequence"/>
</dbReference>
<feature type="transmembrane region" description="Helical" evidence="11">
    <location>
        <begin position="215"/>
        <end position="235"/>
    </location>
</feature>
<evidence type="ECO:0000256" key="3">
    <source>
        <dbReference type="ARBA" id="ARBA00022692"/>
    </source>
</evidence>
<dbReference type="InterPro" id="IPR038354">
    <property type="entry name" value="VKOR_sf"/>
</dbReference>
<comment type="caution">
    <text evidence="13">The sequence shown here is derived from an EMBL/GenBank/DDBJ whole genome shotgun (WGS) entry which is preliminary data.</text>
</comment>
<evidence type="ECO:0000256" key="6">
    <source>
        <dbReference type="ARBA" id="ARBA00023002"/>
    </source>
</evidence>
<keyword evidence="3 11" id="KW-0812">Transmembrane</keyword>
<dbReference type="SMART" id="SM00756">
    <property type="entry name" value="VKc"/>
    <property type="match status" value="1"/>
</dbReference>
<organism evidence="13 14">
    <name type="scientific">Microcella putealis</name>
    <dbReference type="NCBI Taxonomy" id="337005"/>
    <lineage>
        <taxon>Bacteria</taxon>
        <taxon>Bacillati</taxon>
        <taxon>Actinomycetota</taxon>
        <taxon>Actinomycetes</taxon>
        <taxon>Micrococcales</taxon>
        <taxon>Microbacteriaceae</taxon>
        <taxon>Microcella</taxon>
    </lineage>
</organism>
<dbReference type="EMBL" id="SGWW01000001">
    <property type="protein sequence ID" value="RZS59334.1"/>
    <property type="molecule type" value="Genomic_DNA"/>
</dbReference>
<protein>
    <submittedName>
        <fullName evidence="13">Putative membrane protein</fullName>
    </submittedName>
</protein>
<dbReference type="CDD" id="cd12922">
    <property type="entry name" value="VKOR_5"/>
    <property type="match status" value="1"/>
</dbReference>
<dbReference type="GO" id="GO:0016020">
    <property type="term" value="C:membrane"/>
    <property type="evidence" value="ECO:0007669"/>
    <property type="project" value="UniProtKB-SubCell"/>
</dbReference>
<keyword evidence="7 11" id="KW-0472">Membrane</keyword>
<keyword evidence="9" id="KW-0676">Redox-active center</keyword>
<evidence type="ECO:0000256" key="1">
    <source>
        <dbReference type="ARBA" id="ARBA00004141"/>
    </source>
</evidence>
<comment type="subcellular location">
    <subcellularLocation>
        <location evidence="1">Membrane</location>
        <topology evidence="1">Multi-pass membrane protein</topology>
    </subcellularLocation>
</comment>
<evidence type="ECO:0000256" key="4">
    <source>
        <dbReference type="ARBA" id="ARBA00022719"/>
    </source>
</evidence>
<evidence type="ECO:0000256" key="8">
    <source>
        <dbReference type="ARBA" id="ARBA00023157"/>
    </source>
</evidence>
<dbReference type="GO" id="GO:0048038">
    <property type="term" value="F:quinone binding"/>
    <property type="evidence" value="ECO:0007669"/>
    <property type="project" value="UniProtKB-KW"/>
</dbReference>
<evidence type="ECO:0000256" key="7">
    <source>
        <dbReference type="ARBA" id="ARBA00023136"/>
    </source>
</evidence>
<feature type="transmembrane region" description="Helical" evidence="11">
    <location>
        <begin position="190"/>
        <end position="208"/>
    </location>
</feature>
<dbReference type="Gene3D" id="1.20.1440.130">
    <property type="entry name" value="VKOR domain"/>
    <property type="match status" value="1"/>
</dbReference>
<keyword evidence="5 11" id="KW-1133">Transmembrane helix</keyword>
<reference evidence="13 14" key="1">
    <citation type="journal article" date="2015" name="Stand. Genomic Sci.">
        <title>Genomic Encyclopedia of Bacterial and Archaeal Type Strains, Phase III: the genomes of soil and plant-associated and newly described type strains.</title>
        <authorList>
            <person name="Whitman W.B."/>
            <person name="Woyke T."/>
            <person name="Klenk H.P."/>
            <person name="Zhou Y."/>
            <person name="Lilburn T.G."/>
            <person name="Beck B.J."/>
            <person name="De Vos P."/>
            <person name="Vandamme P."/>
            <person name="Eisen J.A."/>
            <person name="Garrity G."/>
            <person name="Hugenholtz P."/>
            <person name="Kyrpides N.C."/>
        </authorList>
    </citation>
    <scope>NUCLEOTIDE SEQUENCE [LARGE SCALE GENOMIC DNA]</scope>
    <source>
        <strain evidence="13 14">CV2</strain>
    </source>
</reference>
<dbReference type="InterPro" id="IPR012932">
    <property type="entry name" value="VKOR"/>
</dbReference>
<evidence type="ECO:0000313" key="14">
    <source>
        <dbReference type="Proteomes" id="UP000293519"/>
    </source>
</evidence>
<comment type="similarity">
    <text evidence="2">Belongs to the VKOR family.</text>
</comment>
<keyword evidence="6" id="KW-0560">Oxidoreductase</keyword>
<proteinExistence type="inferred from homology"/>
<evidence type="ECO:0000256" key="2">
    <source>
        <dbReference type="ARBA" id="ARBA00006214"/>
    </source>
</evidence>